<organism evidence="1 2">
    <name type="scientific">Hymenobacter algoricola</name>
    <dbReference type="NCBI Taxonomy" id="486267"/>
    <lineage>
        <taxon>Bacteria</taxon>
        <taxon>Pseudomonadati</taxon>
        <taxon>Bacteroidota</taxon>
        <taxon>Cytophagia</taxon>
        <taxon>Cytophagales</taxon>
        <taxon>Hymenobacteraceae</taxon>
        <taxon>Hymenobacter</taxon>
    </lineage>
</organism>
<evidence type="ECO:0000313" key="1">
    <source>
        <dbReference type="EMBL" id="GAA3954060.1"/>
    </source>
</evidence>
<gene>
    <name evidence="1" type="ORF">GCM10022406_39670</name>
</gene>
<dbReference type="EMBL" id="BAABDH010000112">
    <property type="protein sequence ID" value="GAA3954060.1"/>
    <property type="molecule type" value="Genomic_DNA"/>
</dbReference>
<comment type="caution">
    <text evidence="1">The sequence shown here is derived from an EMBL/GenBank/DDBJ whole genome shotgun (WGS) entry which is preliminary data.</text>
</comment>
<dbReference type="Proteomes" id="UP001499909">
    <property type="component" value="Unassembled WGS sequence"/>
</dbReference>
<name>A0ABP7NU50_9BACT</name>
<accession>A0ABP7NU50</accession>
<keyword evidence="2" id="KW-1185">Reference proteome</keyword>
<reference evidence="2" key="1">
    <citation type="journal article" date="2019" name="Int. J. Syst. Evol. Microbiol.">
        <title>The Global Catalogue of Microorganisms (GCM) 10K type strain sequencing project: providing services to taxonomists for standard genome sequencing and annotation.</title>
        <authorList>
            <consortium name="The Broad Institute Genomics Platform"/>
            <consortium name="The Broad Institute Genome Sequencing Center for Infectious Disease"/>
            <person name="Wu L."/>
            <person name="Ma J."/>
        </authorList>
    </citation>
    <scope>NUCLEOTIDE SEQUENCE [LARGE SCALE GENOMIC DNA]</scope>
    <source>
        <strain evidence="2">JCM 17214</strain>
    </source>
</reference>
<protein>
    <recommendedName>
        <fullName evidence="3">Peptidoglycan-binding protein</fullName>
    </recommendedName>
</protein>
<evidence type="ECO:0008006" key="3">
    <source>
        <dbReference type="Google" id="ProtNLM"/>
    </source>
</evidence>
<proteinExistence type="predicted"/>
<evidence type="ECO:0000313" key="2">
    <source>
        <dbReference type="Proteomes" id="UP001499909"/>
    </source>
</evidence>
<sequence length="146" mass="16047">MGVREQGRNAGAEVERIIKFAGGRVGDAWCSWYAVACMRWAGVLVPRFGAARAWFDKVHTVYLAGHPVPGKPAPQPADLLGFRWGNPQISHVEILKLWGTGAFCRSLGGNTGGGGARQREGEGVYENWRQKRQVWAVANVIDNPKY</sequence>